<dbReference type="EMBL" id="HG322950">
    <property type="protein sequence ID" value="CDF81650.1"/>
    <property type="molecule type" value="Genomic_DNA"/>
</dbReference>
<name>A0A024H9R9_PSEKB</name>
<evidence type="ECO:0000256" key="1">
    <source>
        <dbReference type="SAM" id="MobiDB-lite"/>
    </source>
</evidence>
<dbReference type="RefSeq" id="WP_043248371.1">
    <property type="nucleotide sequence ID" value="NZ_HG322950.1"/>
</dbReference>
<dbReference type="Proteomes" id="UP000025241">
    <property type="component" value="Chromosome I"/>
</dbReference>
<evidence type="ECO:0000313" key="3">
    <source>
        <dbReference type="Proteomes" id="UP000025241"/>
    </source>
</evidence>
<reference evidence="2 3" key="2">
    <citation type="submission" date="2014-05" db="EMBL/GenBank/DDBJ databases">
        <title>Genome sequence of the 3-chlorobenzoate degrading bacterium Pseudomonas knackmussii B13 shows multiple evidence for horizontal gene transfer.</title>
        <authorList>
            <person name="Miyazaki R."/>
            <person name="Bertelli C."/>
            <person name="Falquet L."/>
            <person name="Robinson-Rechavi M."/>
            <person name="Gharib W."/>
            <person name="Roy S."/>
            <person name="Van der Meer J.R."/>
        </authorList>
    </citation>
    <scope>NUCLEOTIDE SEQUENCE [LARGE SCALE GENOMIC DNA]</scope>
    <source>
        <strain evidence="2 3">B13</strain>
    </source>
</reference>
<organism evidence="2 3">
    <name type="scientific">Pseudomonas knackmussii (strain DSM 6978 / CCUG 54928 / LMG 23759 / B13)</name>
    <dbReference type="NCBI Taxonomy" id="1301098"/>
    <lineage>
        <taxon>Bacteria</taxon>
        <taxon>Pseudomonadati</taxon>
        <taxon>Pseudomonadota</taxon>
        <taxon>Gammaproteobacteria</taxon>
        <taxon>Pseudomonadales</taxon>
        <taxon>Pseudomonadaceae</taxon>
        <taxon>Pseudomonas</taxon>
    </lineage>
</organism>
<protein>
    <submittedName>
        <fullName evidence="2">Uncharacterized protein</fullName>
    </submittedName>
</protein>
<feature type="region of interest" description="Disordered" evidence="1">
    <location>
        <begin position="41"/>
        <end position="68"/>
    </location>
</feature>
<gene>
    <name evidence="2" type="ORF">PKB_0271</name>
</gene>
<reference evidence="2 3" key="1">
    <citation type="submission" date="2013-03" db="EMBL/GenBank/DDBJ databases">
        <authorList>
            <person name="Linke B."/>
        </authorList>
    </citation>
    <scope>NUCLEOTIDE SEQUENCE [LARGE SCALE GENOMIC DNA]</scope>
    <source>
        <strain evidence="2 3">B13</strain>
    </source>
</reference>
<dbReference type="HOGENOM" id="CLU_2900773_0_0_6"/>
<proteinExistence type="predicted"/>
<feature type="compositionally biased region" description="Acidic residues" evidence="1">
    <location>
        <begin position="41"/>
        <end position="61"/>
    </location>
</feature>
<keyword evidence="3" id="KW-1185">Reference proteome</keyword>
<evidence type="ECO:0000313" key="2">
    <source>
        <dbReference type="EMBL" id="CDF81650.1"/>
    </source>
</evidence>
<dbReference type="PATRIC" id="fig|1301098.3.peg.280"/>
<dbReference type="AlphaFoldDB" id="A0A024H9R9"/>
<dbReference type="KEGG" id="pkc:PKB_0271"/>
<sequence length="68" mass="7841">MNDDDIDLPEPEHDHLLDHEFHDLPETGEDDATGLLDDLEETVEEEGEEDAALDDWDEDDSDAHWHDD</sequence>
<accession>A0A024H9R9</accession>